<dbReference type="Gene3D" id="1.10.10.10">
    <property type="entry name" value="Winged helix-like DNA-binding domain superfamily/Winged helix DNA-binding domain"/>
    <property type="match status" value="1"/>
</dbReference>
<dbReference type="AlphaFoldDB" id="A0A8J8MBT0"/>
<dbReference type="PANTHER" id="PTHR38445:SF9">
    <property type="entry name" value="HTH-TYPE TRANSCRIPTIONAL REPRESSOR YTRA"/>
    <property type="match status" value="1"/>
</dbReference>
<keyword evidence="3" id="KW-0804">Transcription</keyword>
<dbReference type="CDD" id="cd07377">
    <property type="entry name" value="WHTH_GntR"/>
    <property type="match status" value="1"/>
</dbReference>
<organism evidence="5 6">
    <name type="scientific">Vallitalea guaymasensis</name>
    <dbReference type="NCBI Taxonomy" id="1185412"/>
    <lineage>
        <taxon>Bacteria</taxon>
        <taxon>Bacillati</taxon>
        <taxon>Bacillota</taxon>
        <taxon>Clostridia</taxon>
        <taxon>Lachnospirales</taxon>
        <taxon>Vallitaleaceae</taxon>
        <taxon>Vallitalea</taxon>
    </lineage>
</organism>
<dbReference type="KEGG" id="vgu:HYG85_14530"/>
<dbReference type="PANTHER" id="PTHR38445">
    <property type="entry name" value="HTH-TYPE TRANSCRIPTIONAL REPRESSOR YTRA"/>
    <property type="match status" value="1"/>
</dbReference>
<keyword evidence="6" id="KW-1185">Reference proteome</keyword>
<protein>
    <submittedName>
        <fullName evidence="5">GntR family transcriptional regulator</fullName>
    </submittedName>
</protein>
<evidence type="ECO:0000256" key="3">
    <source>
        <dbReference type="ARBA" id="ARBA00023163"/>
    </source>
</evidence>
<evidence type="ECO:0000313" key="5">
    <source>
        <dbReference type="EMBL" id="QUH30062.1"/>
    </source>
</evidence>
<proteinExistence type="predicted"/>
<evidence type="ECO:0000256" key="2">
    <source>
        <dbReference type="ARBA" id="ARBA00023125"/>
    </source>
</evidence>
<dbReference type="PROSITE" id="PS50949">
    <property type="entry name" value="HTH_GNTR"/>
    <property type="match status" value="1"/>
</dbReference>
<dbReference type="Pfam" id="PF00392">
    <property type="entry name" value="GntR"/>
    <property type="match status" value="1"/>
</dbReference>
<evidence type="ECO:0000259" key="4">
    <source>
        <dbReference type="PROSITE" id="PS50949"/>
    </source>
</evidence>
<evidence type="ECO:0000256" key="1">
    <source>
        <dbReference type="ARBA" id="ARBA00023015"/>
    </source>
</evidence>
<accession>A0A8J8MBT0</accession>
<dbReference type="InterPro" id="IPR000524">
    <property type="entry name" value="Tscrpt_reg_HTH_GntR"/>
</dbReference>
<keyword evidence="2" id="KW-0238">DNA-binding</keyword>
<sequence length="129" mass="14779">MIHIDLRSREPIYEQLVNNIKELIFSGILQPDEKLPSVRELASQLTINPNTIQKAYKELENLGYIYSARGRGNFVMPVDDKSGVKNSVELLKKITELVKEANYVGISKEFIKQIIEDVYRKKIDKGGIE</sequence>
<dbReference type="GO" id="GO:0003677">
    <property type="term" value="F:DNA binding"/>
    <property type="evidence" value="ECO:0007669"/>
    <property type="project" value="UniProtKB-KW"/>
</dbReference>
<reference evidence="5 6" key="1">
    <citation type="submission" date="2020-07" db="EMBL/GenBank/DDBJ databases">
        <title>Vallitalea guaymasensis genome.</title>
        <authorList>
            <person name="Postec A."/>
        </authorList>
    </citation>
    <scope>NUCLEOTIDE SEQUENCE [LARGE SCALE GENOMIC DNA]</scope>
    <source>
        <strain evidence="5 6">Ra1766G1</strain>
    </source>
</reference>
<dbReference type="SUPFAM" id="SSF46785">
    <property type="entry name" value="Winged helix' DNA-binding domain"/>
    <property type="match status" value="1"/>
</dbReference>
<dbReference type="Proteomes" id="UP000677305">
    <property type="component" value="Chromosome"/>
</dbReference>
<dbReference type="SMART" id="SM00345">
    <property type="entry name" value="HTH_GNTR"/>
    <property type="match status" value="1"/>
</dbReference>
<dbReference type="InterPro" id="IPR036388">
    <property type="entry name" value="WH-like_DNA-bd_sf"/>
</dbReference>
<keyword evidence="1" id="KW-0805">Transcription regulation</keyword>
<dbReference type="GO" id="GO:0003700">
    <property type="term" value="F:DNA-binding transcription factor activity"/>
    <property type="evidence" value="ECO:0007669"/>
    <property type="project" value="InterPro"/>
</dbReference>
<gene>
    <name evidence="5" type="ORF">HYG85_14530</name>
</gene>
<dbReference type="EMBL" id="CP058561">
    <property type="protein sequence ID" value="QUH30062.1"/>
    <property type="molecule type" value="Genomic_DNA"/>
</dbReference>
<dbReference type="InterPro" id="IPR036390">
    <property type="entry name" value="WH_DNA-bd_sf"/>
</dbReference>
<name>A0A8J8MBT0_9FIRM</name>
<feature type="domain" description="HTH gntR-type" evidence="4">
    <location>
        <begin position="10"/>
        <end position="78"/>
    </location>
</feature>
<evidence type="ECO:0000313" key="6">
    <source>
        <dbReference type="Proteomes" id="UP000677305"/>
    </source>
</evidence>